<sequence length="151" mass="16282">MPPANTQLGNNVRVSASKLFMKDEDIKSILLGTTGARKLENGHVAYEVTLDEMPGKAFFLKQGCLKYLRPVTHVAYAEESMETVGEDTLIASNLESAVESSADDESDIDLTPGGGLTAGEVFVDSRFCSDGYRQTQSKLSMQGQQTASPLD</sequence>
<comment type="caution">
    <text evidence="1">The sequence shown here is derived from an EMBL/GenBank/DDBJ whole genome shotgun (WGS) entry which is preliminary data.</text>
</comment>
<dbReference type="Proteomes" id="UP000077051">
    <property type="component" value="Unassembled WGS sequence"/>
</dbReference>
<dbReference type="OrthoDB" id="2278856at2759"/>
<protein>
    <submittedName>
        <fullName evidence="1">Uncharacterized protein</fullName>
    </submittedName>
</protein>
<dbReference type="STRING" id="747725.A0A162Z1J5"/>
<gene>
    <name evidence="1" type="ORF">MUCCIDRAFT_82208</name>
</gene>
<evidence type="ECO:0000313" key="1">
    <source>
        <dbReference type="EMBL" id="OAD01827.1"/>
    </source>
</evidence>
<organism evidence="1 2">
    <name type="scientific">Mucor lusitanicus CBS 277.49</name>
    <dbReference type="NCBI Taxonomy" id="747725"/>
    <lineage>
        <taxon>Eukaryota</taxon>
        <taxon>Fungi</taxon>
        <taxon>Fungi incertae sedis</taxon>
        <taxon>Mucoromycota</taxon>
        <taxon>Mucoromycotina</taxon>
        <taxon>Mucoromycetes</taxon>
        <taxon>Mucorales</taxon>
        <taxon>Mucorineae</taxon>
        <taxon>Mucoraceae</taxon>
        <taxon>Mucor</taxon>
    </lineage>
</organism>
<keyword evidence="2" id="KW-1185">Reference proteome</keyword>
<accession>A0A162Z1J5</accession>
<reference evidence="1 2" key="1">
    <citation type="submission" date="2015-06" db="EMBL/GenBank/DDBJ databases">
        <title>Expansion of signal transduction pathways in fungi by whole-genome duplication.</title>
        <authorList>
            <consortium name="DOE Joint Genome Institute"/>
            <person name="Corrochano L.M."/>
            <person name="Kuo A."/>
            <person name="Marcet-Houben M."/>
            <person name="Polaino S."/>
            <person name="Salamov A."/>
            <person name="Villalobos J.M."/>
            <person name="Alvarez M.I."/>
            <person name="Avalos J."/>
            <person name="Benito E.P."/>
            <person name="Benoit I."/>
            <person name="Burger G."/>
            <person name="Camino L.P."/>
            <person name="Canovas D."/>
            <person name="Cerda-Olmedo E."/>
            <person name="Cheng J.-F."/>
            <person name="Dominguez A."/>
            <person name="Elias M."/>
            <person name="Eslava A.P."/>
            <person name="Glaser F."/>
            <person name="Grimwood J."/>
            <person name="Gutierrez G."/>
            <person name="Heitman J."/>
            <person name="Henrissat B."/>
            <person name="Iturriaga E.A."/>
            <person name="Lang B.F."/>
            <person name="Lavin J.L."/>
            <person name="Lee S."/>
            <person name="Li W."/>
            <person name="Lindquist E."/>
            <person name="Lopez-Garcia S."/>
            <person name="Luque E.M."/>
            <person name="Marcos A.T."/>
            <person name="Martin J."/>
            <person name="Mccluskey K."/>
            <person name="Medina H.R."/>
            <person name="Miralles-Duran A."/>
            <person name="Miyazaki A."/>
            <person name="Munoz-Torres E."/>
            <person name="Oguiza J.A."/>
            <person name="Ohm R."/>
            <person name="Olmedo M."/>
            <person name="Orejas M."/>
            <person name="Ortiz-Castellanos L."/>
            <person name="Pisabarro A.G."/>
            <person name="Rodriguez-Romero J."/>
            <person name="Ruiz-Herrera J."/>
            <person name="Ruiz-Vazquez R."/>
            <person name="Sanz C."/>
            <person name="Schackwitz W."/>
            <person name="Schmutz J."/>
            <person name="Shahriari M."/>
            <person name="Shelest E."/>
            <person name="Silva-Franco F."/>
            <person name="Soanes D."/>
            <person name="Syed K."/>
            <person name="Tagua V.G."/>
            <person name="Talbot N.J."/>
            <person name="Thon M."/>
            <person name="De Vries R.P."/>
            <person name="Wiebenga A."/>
            <person name="Yadav J.S."/>
            <person name="Braun E.L."/>
            <person name="Baker S."/>
            <person name="Garre V."/>
            <person name="Horwitz B."/>
            <person name="Torres-Martinez S."/>
            <person name="Idnurm A."/>
            <person name="Herrera-Estrella A."/>
            <person name="Gabaldon T."/>
            <person name="Grigoriev I.V."/>
        </authorList>
    </citation>
    <scope>NUCLEOTIDE SEQUENCE [LARGE SCALE GENOMIC DNA]</scope>
    <source>
        <strain evidence="1 2">CBS 277.49</strain>
    </source>
</reference>
<proteinExistence type="predicted"/>
<dbReference type="AlphaFoldDB" id="A0A162Z1J5"/>
<dbReference type="EMBL" id="AMYB01000005">
    <property type="protein sequence ID" value="OAD01827.1"/>
    <property type="molecule type" value="Genomic_DNA"/>
</dbReference>
<evidence type="ECO:0000313" key="2">
    <source>
        <dbReference type="Proteomes" id="UP000077051"/>
    </source>
</evidence>
<dbReference type="VEuPathDB" id="FungiDB:MUCCIDRAFT_82208"/>
<name>A0A162Z1J5_MUCCL</name>